<feature type="region of interest" description="Disordered" evidence="1">
    <location>
        <begin position="1"/>
        <end position="94"/>
    </location>
</feature>
<evidence type="ECO:0000256" key="1">
    <source>
        <dbReference type="SAM" id="MobiDB-lite"/>
    </source>
</evidence>
<organism evidence="2 3">
    <name type="scientific">Rubroshorea leprosula</name>
    <dbReference type="NCBI Taxonomy" id="152421"/>
    <lineage>
        <taxon>Eukaryota</taxon>
        <taxon>Viridiplantae</taxon>
        <taxon>Streptophyta</taxon>
        <taxon>Embryophyta</taxon>
        <taxon>Tracheophyta</taxon>
        <taxon>Spermatophyta</taxon>
        <taxon>Magnoliopsida</taxon>
        <taxon>eudicotyledons</taxon>
        <taxon>Gunneridae</taxon>
        <taxon>Pentapetalae</taxon>
        <taxon>rosids</taxon>
        <taxon>malvids</taxon>
        <taxon>Malvales</taxon>
        <taxon>Dipterocarpaceae</taxon>
        <taxon>Rubroshorea</taxon>
    </lineage>
</organism>
<feature type="compositionally biased region" description="Polar residues" evidence="1">
    <location>
        <begin position="65"/>
        <end position="92"/>
    </location>
</feature>
<evidence type="ECO:0000313" key="3">
    <source>
        <dbReference type="Proteomes" id="UP001054252"/>
    </source>
</evidence>
<sequence>MSVDVEFGSMSRDKAATKMKVHDAVESEKKGQFKSLKEEAQTDTRRETISKKHIAMRENNRKQPVDNNSNLKDITSSTVDSGNLQSEITRPSSGLVLKWESMKSGFQNFTSNLGARRFLPLGQSQENKDSSSVSSSESPDEICQRLKHPTLDHRDFGDDEDP</sequence>
<comment type="caution">
    <text evidence="2">The sequence shown here is derived from an EMBL/GenBank/DDBJ whole genome shotgun (WGS) entry which is preliminary data.</text>
</comment>
<accession>A0AAV5M4Y6</accession>
<gene>
    <name evidence="2" type="ORF">SLEP1_g51978</name>
</gene>
<dbReference type="Proteomes" id="UP001054252">
    <property type="component" value="Unassembled WGS sequence"/>
</dbReference>
<proteinExistence type="predicted"/>
<protein>
    <submittedName>
        <fullName evidence="2">Uncharacterized protein</fullName>
    </submittedName>
</protein>
<feature type="compositionally biased region" description="Basic and acidic residues" evidence="1">
    <location>
        <begin position="11"/>
        <end position="64"/>
    </location>
</feature>
<dbReference type="AlphaFoldDB" id="A0AAV5M4Y6"/>
<name>A0AAV5M4Y6_9ROSI</name>
<reference evidence="2 3" key="1">
    <citation type="journal article" date="2021" name="Commun. Biol.">
        <title>The genome of Shorea leprosula (Dipterocarpaceae) highlights the ecological relevance of drought in aseasonal tropical rainforests.</title>
        <authorList>
            <person name="Ng K.K.S."/>
            <person name="Kobayashi M.J."/>
            <person name="Fawcett J.A."/>
            <person name="Hatakeyama M."/>
            <person name="Paape T."/>
            <person name="Ng C.H."/>
            <person name="Ang C.C."/>
            <person name="Tnah L.H."/>
            <person name="Lee C.T."/>
            <person name="Nishiyama T."/>
            <person name="Sese J."/>
            <person name="O'Brien M.J."/>
            <person name="Copetti D."/>
            <person name="Mohd Noor M.I."/>
            <person name="Ong R.C."/>
            <person name="Putra M."/>
            <person name="Sireger I.Z."/>
            <person name="Indrioko S."/>
            <person name="Kosugi Y."/>
            <person name="Izuno A."/>
            <person name="Isagi Y."/>
            <person name="Lee S.L."/>
            <person name="Shimizu K.K."/>
        </authorList>
    </citation>
    <scope>NUCLEOTIDE SEQUENCE [LARGE SCALE GENOMIC DNA]</scope>
    <source>
        <strain evidence="2">214</strain>
    </source>
</reference>
<feature type="region of interest" description="Disordered" evidence="1">
    <location>
        <begin position="120"/>
        <end position="162"/>
    </location>
</feature>
<keyword evidence="3" id="KW-1185">Reference proteome</keyword>
<evidence type="ECO:0000313" key="2">
    <source>
        <dbReference type="EMBL" id="GKV44830.1"/>
    </source>
</evidence>
<dbReference type="EMBL" id="BPVZ01000187">
    <property type="protein sequence ID" value="GKV44830.1"/>
    <property type="molecule type" value="Genomic_DNA"/>
</dbReference>